<dbReference type="OrthoDB" id="1399920at2"/>
<dbReference type="InterPro" id="IPR011990">
    <property type="entry name" value="TPR-like_helical_dom_sf"/>
</dbReference>
<dbReference type="STRING" id="1850252.LPB136_01190"/>
<dbReference type="KEGG" id="ten:LPB136_01190"/>
<accession>A0A1L3JG23</accession>
<dbReference type="Pfam" id="PF13181">
    <property type="entry name" value="TPR_8"/>
    <property type="match status" value="1"/>
</dbReference>
<evidence type="ECO:0000313" key="2">
    <source>
        <dbReference type="EMBL" id="APG64064.1"/>
    </source>
</evidence>
<evidence type="ECO:0000256" key="1">
    <source>
        <dbReference type="PROSITE-ProRule" id="PRU00339"/>
    </source>
</evidence>
<feature type="repeat" description="TPR" evidence="1">
    <location>
        <begin position="214"/>
        <end position="247"/>
    </location>
</feature>
<name>A0A1L3JG23_9FLAO</name>
<sequence length="431" mass="50091">MKTLKYIFTLVIAIQFLSCTIDKEKQITNVTDYNQFLELEGNDTYNLAKTEEAFWSTKLQKSPTQYPYLSKIASANNAMFSSKGSIEYLITAEEKLIQLNKKTNYNNAANLRALTRNYISQHRFNEALELLLKAEKNGENLKATHKMLFDVHLELGNYKQAEQYLSEFKNFSDFDYLIRLSKWSDHKGDLASAINFMEKATEFAEMSNNKDLKIWSYTNLADFYGHNNQIQKSYNYYLKSLELQPNNAYAKKGIAWIVYSYEKNPKEALRILDAIMEQHKSPDYFLLKAEIAEFMGNEVEKDKNIQQYIASSSNSLYGEMYNQHNAKLYLEDVNKQEEALVLIEREIKNRATPQSYDLLAWAHYKKGAYKKALEVSENHVLNKTFEPEAQYHLAEIYKANGLSEKALEIKMDLLESAYELGPLTTEQIQKI</sequence>
<dbReference type="RefSeq" id="WP_072554387.1">
    <property type="nucleotide sequence ID" value="NZ_CP018155.1"/>
</dbReference>
<dbReference type="EMBL" id="CP018155">
    <property type="protein sequence ID" value="APG64064.1"/>
    <property type="molecule type" value="Genomic_DNA"/>
</dbReference>
<gene>
    <name evidence="2" type="ORF">LPB136_01190</name>
</gene>
<reference evidence="2 3" key="1">
    <citation type="submission" date="2016-11" db="EMBL/GenBank/DDBJ databases">
        <title>Tenacibaculum sp. LPB0136, isolated from marine environment.</title>
        <authorList>
            <person name="Kim E."/>
            <person name="Yi H."/>
        </authorList>
    </citation>
    <scope>NUCLEOTIDE SEQUENCE [LARGE SCALE GENOMIC DNA]</scope>
    <source>
        <strain evidence="2 3">LPB0136</strain>
    </source>
</reference>
<dbReference type="SUPFAM" id="SSF48452">
    <property type="entry name" value="TPR-like"/>
    <property type="match status" value="2"/>
</dbReference>
<dbReference type="InterPro" id="IPR019734">
    <property type="entry name" value="TPR_rpt"/>
</dbReference>
<evidence type="ECO:0000313" key="3">
    <source>
        <dbReference type="Proteomes" id="UP000181898"/>
    </source>
</evidence>
<dbReference type="AlphaFoldDB" id="A0A1L3JG23"/>
<dbReference type="SMART" id="SM00028">
    <property type="entry name" value="TPR"/>
    <property type="match status" value="3"/>
</dbReference>
<dbReference type="Gene3D" id="1.25.40.10">
    <property type="entry name" value="Tetratricopeptide repeat domain"/>
    <property type="match status" value="3"/>
</dbReference>
<keyword evidence="3" id="KW-1185">Reference proteome</keyword>
<proteinExistence type="predicted"/>
<keyword evidence="1" id="KW-0802">TPR repeat</keyword>
<organism evidence="2 3">
    <name type="scientific">Tenacibaculum todarodis</name>
    <dbReference type="NCBI Taxonomy" id="1850252"/>
    <lineage>
        <taxon>Bacteria</taxon>
        <taxon>Pseudomonadati</taxon>
        <taxon>Bacteroidota</taxon>
        <taxon>Flavobacteriia</taxon>
        <taxon>Flavobacteriales</taxon>
        <taxon>Flavobacteriaceae</taxon>
        <taxon>Tenacibaculum</taxon>
    </lineage>
</organism>
<dbReference type="Proteomes" id="UP000181898">
    <property type="component" value="Chromosome"/>
</dbReference>
<protein>
    <submittedName>
        <fullName evidence="2">Cell surface protein</fullName>
    </submittedName>
</protein>
<dbReference type="PROSITE" id="PS50005">
    <property type="entry name" value="TPR"/>
    <property type="match status" value="1"/>
</dbReference>